<dbReference type="Pfam" id="PF08881">
    <property type="entry name" value="CVNH"/>
    <property type="match status" value="1"/>
</dbReference>
<gene>
    <name evidence="3" type="ORF">NA57DRAFT_75801</name>
</gene>
<feature type="domain" description="Cyanovirin-N" evidence="2">
    <location>
        <begin position="130"/>
        <end position="233"/>
    </location>
</feature>
<sequence length="237" mass="26669">MVRNYPANSSNEVQPPPYSPSKDSKKEAISFDSKTADGTEDRHTANGLVETNYVRPGALRRILDFGCMSKRSVDTYEDDEAPRAIHTYPTENKTPDVLVKQEPKENKQANDPAEPTWDNDYHGQAHLLGRFTASCNKIELHGTCHLTAMCWKIDQSKKYSSICLNEILENEDGYFKWVGHGRFGNFGQSARNVRLEEGGRVLVAELGRIDGTWREDKLLLDAMITNEDGNMKCIIGS</sequence>
<accession>A0A9P4M5A3</accession>
<dbReference type="AlphaFoldDB" id="A0A9P4M5A3"/>
<dbReference type="OrthoDB" id="2107166at2759"/>
<name>A0A9P4M5A3_9PEZI</name>
<evidence type="ECO:0000313" key="3">
    <source>
        <dbReference type="EMBL" id="KAF2098561.1"/>
    </source>
</evidence>
<dbReference type="SMART" id="SM01111">
    <property type="entry name" value="CVNH"/>
    <property type="match status" value="1"/>
</dbReference>
<dbReference type="SUPFAM" id="SSF51322">
    <property type="entry name" value="Cyanovirin-N"/>
    <property type="match status" value="1"/>
</dbReference>
<feature type="compositionally biased region" description="Polar residues" evidence="1">
    <location>
        <begin position="1"/>
        <end position="13"/>
    </location>
</feature>
<organism evidence="3 4">
    <name type="scientific">Rhizodiscina lignyota</name>
    <dbReference type="NCBI Taxonomy" id="1504668"/>
    <lineage>
        <taxon>Eukaryota</taxon>
        <taxon>Fungi</taxon>
        <taxon>Dikarya</taxon>
        <taxon>Ascomycota</taxon>
        <taxon>Pezizomycotina</taxon>
        <taxon>Dothideomycetes</taxon>
        <taxon>Pleosporomycetidae</taxon>
        <taxon>Aulographales</taxon>
        <taxon>Rhizodiscinaceae</taxon>
        <taxon>Rhizodiscina</taxon>
    </lineage>
</organism>
<dbReference type="Proteomes" id="UP000799772">
    <property type="component" value="Unassembled WGS sequence"/>
</dbReference>
<reference evidence="3" key="1">
    <citation type="journal article" date="2020" name="Stud. Mycol.">
        <title>101 Dothideomycetes genomes: a test case for predicting lifestyles and emergence of pathogens.</title>
        <authorList>
            <person name="Haridas S."/>
            <person name="Albert R."/>
            <person name="Binder M."/>
            <person name="Bloem J."/>
            <person name="Labutti K."/>
            <person name="Salamov A."/>
            <person name="Andreopoulos B."/>
            <person name="Baker S."/>
            <person name="Barry K."/>
            <person name="Bills G."/>
            <person name="Bluhm B."/>
            <person name="Cannon C."/>
            <person name="Castanera R."/>
            <person name="Culley D."/>
            <person name="Daum C."/>
            <person name="Ezra D."/>
            <person name="Gonzalez J."/>
            <person name="Henrissat B."/>
            <person name="Kuo A."/>
            <person name="Liang C."/>
            <person name="Lipzen A."/>
            <person name="Lutzoni F."/>
            <person name="Magnuson J."/>
            <person name="Mondo S."/>
            <person name="Nolan M."/>
            <person name="Ohm R."/>
            <person name="Pangilinan J."/>
            <person name="Park H.-J."/>
            <person name="Ramirez L."/>
            <person name="Alfaro M."/>
            <person name="Sun H."/>
            <person name="Tritt A."/>
            <person name="Yoshinaga Y."/>
            <person name="Zwiers L.-H."/>
            <person name="Turgeon B."/>
            <person name="Goodwin S."/>
            <person name="Spatafora J."/>
            <person name="Crous P."/>
            <person name="Grigoriev I."/>
        </authorList>
    </citation>
    <scope>NUCLEOTIDE SEQUENCE</scope>
    <source>
        <strain evidence="3">CBS 133067</strain>
    </source>
</reference>
<feature type="compositionally biased region" description="Basic and acidic residues" evidence="1">
    <location>
        <begin position="22"/>
        <end position="44"/>
    </location>
</feature>
<protein>
    <submittedName>
        <fullName evidence="3">CNVH-domain-containing protein</fullName>
    </submittedName>
</protein>
<dbReference type="EMBL" id="ML978126">
    <property type="protein sequence ID" value="KAF2098561.1"/>
    <property type="molecule type" value="Genomic_DNA"/>
</dbReference>
<evidence type="ECO:0000256" key="1">
    <source>
        <dbReference type="SAM" id="MobiDB-lite"/>
    </source>
</evidence>
<keyword evidence="4" id="KW-1185">Reference proteome</keyword>
<dbReference type="InterPro" id="IPR036673">
    <property type="entry name" value="Cyanovirin-N_sf"/>
</dbReference>
<proteinExistence type="predicted"/>
<feature type="region of interest" description="Disordered" evidence="1">
    <location>
        <begin position="1"/>
        <end position="44"/>
    </location>
</feature>
<feature type="region of interest" description="Disordered" evidence="1">
    <location>
        <begin position="87"/>
        <end position="117"/>
    </location>
</feature>
<comment type="caution">
    <text evidence="3">The sequence shown here is derived from an EMBL/GenBank/DDBJ whole genome shotgun (WGS) entry which is preliminary data.</text>
</comment>
<evidence type="ECO:0000259" key="2">
    <source>
        <dbReference type="SMART" id="SM01111"/>
    </source>
</evidence>
<feature type="compositionally biased region" description="Basic and acidic residues" evidence="1">
    <location>
        <begin position="99"/>
        <end position="108"/>
    </location>
</feature>
<dbReference type="InterPro" id="IPR011058">
    <property type="entry name" value="Cyanovirin-N"/>
</dbReference>
<dbReference type="Gene3D" id="2.30.60.10">
    <property type="entry name" value="Cyanovirin-N"/>
    <property type="match status" value="1"/>
</dbReference>
<evidence type="ECO:0000313" key="4">
    <source>
        <dbReference type="Proteomes" id="UP000799772"/>
    </source>
</evidence>